<proteinExistence type="predicted"/>
<reference evidence="2" key="1">
    <citation type="submission" date="2023-11" db="EMBL/GenBank/DDBJ databases">
        <title>Genome assemblies of two species of porcelain crab, Petrolisthes cinctipes and Petrolisthes manimaculis (Anomura: Porcellanidae).</title>
        <authorList>
            <person name="Angst P."/>
        </authorList>
    </citation>
    <scope>NUCLEOTIDE SEQUENCE</scope>
    <source>
        <strain evidence="2">PB745_02</strain>
        <tissue evidence="2">Gill</tissue>
    </source>
</reference>
<feature type="region of interest" description="Disordered" evidence="1">
    <location>
        <begin position="64"/>
        <end position="130"/>
    </location>
</feature>
<dbReference type="Proteomes" id="UP001292094">
    <property type="component" value="Unassembled WGS sequence"/>
</dbReference>
<gene>
    <name evidence="2" type="ORF">Pmani_032191</name>
</gene>
<feature type="compositionally biased region" description="Low complexity" evidence="1">
    <location>
        <begin position="100"/>
        <end position="130"/>
    </location>
</feature>
<feature type="compositionally biased region" description="Basic and acidic residues" evidence="1">
    <location>
        <begin position="34"/>
        <end position="43"/>
    </location>
</feature>
<feature type="compositionally biased region" description="Low complexity" evidence="1">
    <location>
        <begin position="1"/>
        <end position="11"/>
    </location>
</feature>
<accession>A0AAE1NTS2</accession>
<evidence type="ECO:0000256" key="1">
    <source>
        <dbReference type="SAM" id="MobiDB-lite"/>
    </source>
</evidence>
<feature type="non-terminal residue" evidence="2">
    <location>
        <position position="1"/>
    </location>
</feature>
<protein>
    <submittedName>
        <fullName evidence="2">Uncharacterized protein</fullName>
    </submittedName>
</protein>
<evidence type="ECO:0000313" key="2">
    <source>
        <dbReference type="EMBL" id="KAK4295212.1"/>
    </source>
</evidence>
<evidence type="ECO:0000313" key="3">
    <source>
        <dbReference type="Proteomes" id="UP001292094"/>
    </source>
</evidence>
<name>A0AAE1NTS2_9EUCA</name>
<dbReference type="EMBL" id="JAWZYT010004120">
    <property type="protein sequence ID" value="KAK4295212.1"/>
    <property type="molecule type" value="Genomic_DNA"/>
</dbReference>
<keyword evidence="3" id="KW-1185">Reference proteome</keyword>
<feature type="compositionally biased region" description="Pro residues" evidence="1">
    <location>
        <begin position="12"/>
        <end position="30"/>
    </location>
</feature>
<organism evidence="2 3">
    <name type="scientific">Petrolisthes manimaculis</name>
    <dbReference type="NCBI Taxonomy" id="1843537"/>
    <lineage>
        <taxon>Eukaryota</taxon>
        <taxon>Metazoa</taxon>
        <taxon>Ecdysozoa</taxon>
        <taxon>Arthropoda</taxon>
        <taxon>Crustacea</taxon>
        <taxon>Multicrustacea</taxon>
        <taxon>Malacostraca</taxon>
        <taxon>Eumalacostraca</taxon>
        <taxon>Eucarida</taxon>
        <taxon>Decapoda</taxon>
        <taxon>Pleocyemata</taxon>
        <taxon>Anomura</taxon>
        <taxon>Galatheoidea</taxon>
        <taxon>Porcellanidae</taxon>
        <taxon>Petrolisthes</taxon>
    </lineage>
</organism>
<dbReference type="AlphaFoldDB" id="A0AAE1NTS2"/>
<feature type="region of interest" description="Disordered" evidence="1">
    <location>
        <begin position="1"/>
        <end position="51"/>
    </location>
</feature>
<sequence>PSSIPPYHSRPTSPPPSSKLSHPFPPPPTPVSVSREDDAKVDPRMAGAGPVSLIATRPGVMSLAPGGEGGLLWGPSSLRELAGGSGRRKEASKHPNTLLPHPSHQSSSSTRPDPSRTQAPPQAEQQQQQQ</sequence>
<comment type="caution">
    <text evidence="2">The sequence shown here is derived from an EMBL/GenBank/DDBJ whole genome shotgun (WGS) entry which is preliminary data.</text>
</comment>